<organism evidence="1 2">
    <name type="scientific">Shewanella nanhaiensis</name>
    <dbReference type="NCBI Taxonomy" id="2864872"/>
    <lineage>
        <taxon>Bacteria</taxon>
        <taxon>Pseudomonadati</taxon>
        <taxon>Pseudomonadota</taxon>
        <taxon>Gammaproteobacteria</taxon>
        <taxon>Alteromonadales</taxon>
        <taxon>Shewanellaceae</taxon>
        <taxon>Shewanella</taxon>
    </lineage>
</organism>
<evidence type="ECO:0000313" key="2">
    <source>
        <dbReference type="Proteomes" id="UP001195963"/>
    </source>
</evidence>
<keyword evidence="2" id="KW-1185">Reference proteome</keyword>
<sequence length="105" mass="11686">MGISRWSQGDGAIDSYTILVDTLSPELETHPIITTVLSLIDCPFTHCTFSSSFAKGANVIWDMRRVKLPKSNAVLTSAPLSELEKTAESKRDLWNMIMAQQEKSQ</sequence>
<evidence type="ECO:0000313" key="1">
    <source>
        <dbReference type="EMBL" id="MBW8186054.1"/>
    </source>
</evidence>
<comment type="caution">
    <text evidence="1">The sequence shown here is derived from an EMBL/GenBank/DDBJ whole genome shotgun (WGS) entry which is preliminary data.</text>
</comment>
<evidence type="ECO:0008006" key="3">
    <source>
        <dbReference type="Google" id="ProtNLM"/>
    </source>
</evidence>
<name>A0ABS7E8N9_9GAMM</name>
<dbReference type="EMBL" id="JAHZST010000019">
    <property type="protein sequence ID" value="MBW8186054.1"/>
    <property type="molecule type" value="Genomic_DNA"/>
</dbReference>
<protein>
    <recommendedName>
        <fullName evidence="3">DNA polymerase III subunit psi</fullName>
    </recommendedName>
</protein>
<dbReference type="Proteomes" id="UP001195963">
    <property type="component" value="Unassembled WGS sequence"/>
</dbReference>
<dbReference type="SUPFAM" id="SSF102220">
    <property type="entry name" value="DNA polymerase III psi subunit"/>
    <property type="match status" value="1"/>
</dbReference>
<dbReference type="InterPro" id="IPR036654">
    <property type="entry name" value="DNA_pol_III_psi_sf"/>
</dbReference>
<gene>
    <name evidence="1" type="ORF">K0625_20730</name>
</gene>
<reference evidence="1 2" key="1">
    <citation type="submission" date="2021-07" db="EMBL/GenBank/DDBJ databases">
        <title>Shewanella sp. nov, isolated from SCS.</title>
        <authorList>
            <person name="Cao W.R."/>
        </authorList>
    </citation>
    <scope>NUCLEOTIDE SEQUENCE [LARGE SCALE GENOMIC DNA]</scope>
    <source>
        <strain evidence="1 2">NR704-98</strain>
    </source>
</reference>
<accession>A0ABS7E8N9</accession>
<proteinExistence type="predicted"/>